<reference evidence="3 4" key="1">
    <citation type="journal article" date="2014" name="BMC Genomics">
        <title>Comparison of environmental and isolate Sulfobacillus genomes reveals diverse carbon, sulfur, nitrogen, and hydrogen metabolisms.</title>
        <authorList>
            <person name="Justice N.B."/>
            <person name="Norman A."/>
            <person name="Brown C.T."/>
            <person name="Singh A."/>
            <person name="Thomas B.C."/>
            <person name="Banfield J.F."/>
        </authorList>
    </citation>
    <scope>NUCLEOTIDE SEQUENCE [LARGE SCALE GENOMIC DNA]</scope>
    <source>
        <strain evidence="3">AMDSBA3</strain>
    </source>
</reference>
<gene>
    <name evidence="3" type="ORF">C7B45_04010</name>
</gene>
<dbReference type="InterPro" id="IPR000551">
    <property type="entry name" value="MerR-type_HTH_dom"/>
</dbReference>
<dbReference type="GO" id="GO:0003677">
    <property type="term" value="F:DNA binding"/>
    <property type="evidence" value="ECO:0007669"/>
    <property type="project" value="InterPro"/>
</dbReference>
<protein>
    <recommendedName>
        <fullName evidence="2">HTH merR-type domain-containing protein</fullName>
    </recommendedName>
</protein>
<evidence type="ECO:0000256" key="1">
    <source>
        <dbReference type="SAM" id="MobiDB-lite"/>
    </source>
</evidence>
<dbReference type="GO" id="GO:0006355">
    <property type="term" value="P:regulation of DNA-templated transcription"/>
    <property type="evidence" value="ECO:0007669"/>
    <property type="project" value="InterPro"/>
</dbReference>
<feature type="region of interest" description="Disordered" evidence="1">
    <location>
        <begin position="30"/>
        <end position="50"/>
    </location>
</feature>
<proteinExistence type="predicted"/>
<dbReference type="SUPFAM" id="SSF46955">
    <property type="entry name" value="Putative DNA-binding domain"/>
    <property type="match status" value="1"/>
</dbReference>
<name>A0A2T2WLJ9_9FIRM</name>
<dbReference type="Gene3D" id="1.10.1660.10">
    <property type="match status" value="1"/>
</dbReference>
<dbReference type="AlphaFoldDB" id="A0A2T2WLJ9"/>
<organism evidence="3 4">
    <name type="scientific">Sulfobacillus acidophilus</name>
    <dbReference type="NCBI Taxonomy" id="53633"/>
    <lineage>
        <taxon>Bacteria</taxon>
        <taxon>Bacillati</taxon>
        <taxon>Bacillota</taxon>
        <taxon>Clostridia</taxon>
        <taxon>Eubacteriales</taxon>
        <taxon>Clostridiales Family XVII. Incertae Sedis</taxon>
        <taxon>Sulfobacillus</taxon>
    </lineage>
</organism>
<dbReference type="Proteomes" id="UP000241848">
    <property type="component" value="Unassembled WGS sequence"/>
</dbReference>
<feature type="domain" description="HTH merR-type" evidence="2">
    <location>
        <begin position="8"/>
        <end position="43"/>
    </location>
</feature>
<evidence type="ECO:0000313" key="4">
    <source>
        <dbReference type="Proteomes" id="UP000241848"/>
    </source>
</evidence>
<accession>A0A2T2WLJ9</accession>
<comment type="caution">
    <text evidence="3">The sequence shown here is derived from an EMBL/GenBank/DDBJ whole genome shotgun (WGS) entry which is preliminary data.</text>
</comment>
<dbReference type="InterPro" id="IPR009061">
    <property type="entry name" value="DNA-bd_dom_put_sf"/>
</dbReference>
<dbReference type="EMBL" id="PXYV01000008">
    <property type="protein sequence ID" value="PSR23112.1"/>
    <property type="molecule type" value="Genomic_DNA"/>
</dbReference>
<dbReference type="Pfam" id="PF00376">
    <property type="entry name" value="MerR"/>
    <property type="match status" value="1"/>
</dbReference>
<evidence type="ECO:0000259" key="2">
    <source>
        <dbReference type="Pfam" id="PF00376"/>
    </source>
</evidence>
<evidence type="ECO:0000313" key="3">
    <source>
        <dbReference type="EMBL" id="PSR23112.1"/>
    </source>
</evidence>
<sequence length="142" mass="16446">MGINLVGIREAIDLLGVTLPTLRRWEREGKRLPDERTTGGYRRDDPARLRREQVHCPDSDRRTVVYARVSSHDQKDGIRAAKRVLPVDTKCPRRRSPCESGRALTVVRSMIAMSTWRSIYARWPRVRWSAVHPCLPNGRYAR</sequence>